<evidence type="ECO:0000256" key="3">
    <source>
        <dbReference type="ARBA" id="ARBA00022692"/>
    </source>
</evidence>
<evidence type="ECO:0000313" key="10">
    <source>
        <dbReference type="EMBL" id="SEA46586.1"/>
    </source>
</evidence>
<reference evidence="10 11" key="1">
    <citation type="submission" date="2016-10" db="EMBL/GenBank/DDBJ databases">
        <authorList>
            <person name="de Groot N.N."/>
        </authorList>
    </citation>
    <scope>NUCLEOTIDE SEQUENCE [LARGE SCALE GENOMIC DNA]</scope>
    <source>
        <strain evidence="10 11">DSM 15345</strain>
    </source>
</reference>
<evidence type="ECO:0000259" key="8">
    <source>
        <dbReference type="Pfam" id="PF03772"/>
    </source>
</evidence>
<name>A0A1H4BER3_9RHOB</name>
<evidence type="ECO:0000259" key="9">
    <source>
        <dbReference type="Pfam" id="PF13567"/>
    </source>
</evidence>
<feature type="transmembrane region" description="Helical" evidence="7">
    <location>
        <begin position="313"/>
        <end position="333"/>
    </location>
</feature>
<feature type="domain" description="ComEC/Rec2-related protein" evidence="8">
    <location>
        <begin position="252"/>
        <end position="538"/>
    </location>
</feature>
<keyword evidence="4 7" id="KW-1133">Transmembrane helix</keyword>
<dbReference type="PANTHER" id="PTHR30619">
    <property type="entry name" value="DNA INTERNALIZATION/COMPETENCE PROTEIN COMEC/REC2"/>
    <property type="match status" value="1"/>
</dbReference>
<dbReference type="EMBL" id="FNQM01000005">
    <property type="protein sequence ID" value="SEA46586.1"/>
    <property type="molecule type" value="Genomic_DNA"/>
</dbReference>
<dbReference type="Pfam" id="PF13567">
    <property type="entry name" value="DUF4131"/>
    <property type="match status" value="1"/>
</dbReference>
<feature type="transmembrane region" description="Helical" evidence="7">
    <location>
        <begin position="77"/>
        <end position="95"/>
    </location>
</feature>
<dbReference type="Pfam" id="PF03772">
    <property type="entry name" value="Competence"/>
    <property type="match status" value="1"/>
</dbReference>
<dbReference type="NCBIfam" id="TIGR00360">
    <property type="entry name" value="ComEC_N-term"/>
    <property type="match status" value="1"/>
</dbReference>
<organism evidence="10 11">
    <name type="scientific">Rubrimonas cliftonensis</name>
    <dbReference type="NCBI Taxonomy" id="89524"/>
    <lineage>
        <taxon>Bacteria</taxon>
        <taxon>Pseudomonadati</taxon>
        <taxon>Pseudomonadota</taxon>
        <taxon>Alphaproteobacteria</taxon>
        <taxon>Rhodobacterales</taxon>
        <taxon>Paracoccaceae</taxon>
        <taxon>Rubrimonas</taxon>
    </lineage>
</organism>
<dbReference type="InterPro" id="IPR025405">
    <property type="entry name" value="DUF4131"/>
</dbReference>
<evidence type="ECO:0000256" key="6">
    <source>
        <dbReference type="SAM" id="MobiDB-lite"/>
    </source>
</evidence>
<dbReference type="PANTHER" id="PTHR30619:SF1">
    <property type="entry name" value="RECOMBINATION PROTEIN 2"/>
    <property type="match status" value="1"/>
</dbReference>
<feature type="transmembrane region" description="Helical" evidence="7">
    <location>
        <begin position="415"/>
        <end position="441"/>
    </location>
</feature>
<feature type="compositionally biased region" description="Low complexity" evidence="6">
    <location>
        <begin position="794"/>
        <end position="806"/>
    </location>
</feature>
<keyword evidence="3 7" id="KW-0812">Transmembrane</keyword>
<sequence>MNAAAETKTPAAGAAFGAALWAQERRRAPLWTPVLFGLGVQSYVLAPAEPSLVALFAALAGAAALLVAARSGGEARLAGAVALACLLAGFGWAGLRAHAVAAPVLFAEHEGLVEGRVEALSQSAAGRPRITFGDLRIWGLAPAETPARVRVTLLSETAADGVSPGDRVSVLALLRPPGGPVEPGAFDFARAAWFERLGGVGVARGRLARLPDAPAAGQLAALGEALSQARARLGDGLRARLPGEAGAFAAAIVTGDRAGLPVDALEALRDSGLAHLLAISGLHMAIVCGLVFGGVRLALAASGAAAGPLAARVAARDVAAVAALAAALCYLLASGASVATQRAFVMAAVALSAVLAGRSAVTLRGLALAAWVVLLLAPETVLSVGFQMSFAATVALVAAYEAARERLTTRRRRGAAVVVGRYVVGLVATSLIAGLATAPFAAFHFNRAATYGLLANLGGVPLMGLLVAPSLAAAALLAPLGWEEPALTAAGAGIEGILAVARWTASLEGAVRAVPAAPPSALWLTTAGGLWLCLWRSRLRLAGLPVLALAGAVWAAPAPRPPLIIAEDGSVAAMTAAGRAVQQGRGGDFARATWLRRDGALGDDAPGFDEDGPAPRAALDTGWRVVVWQGGRLSRRALDRLCGPATVVVAPWAAAPESTRGGVQALSAASMEGVAWLVTPDACGVIDRRALAGTGPLVGRPVASDPDAQSASPSQSVVGAARTSLKGGAADEVGSPRTTPPAPIRQEPARPSPTRHPPSSTGGAAADERSARPTSADPPAMALRTIRKPGRLWSGAARAAGSADDQ</sequence>
<feature type="domain" description="DUF4131" evidence="9">
    <location>
        <begin position="52"/>
        <end position="190"/>
    </location>
</feature>
<evidence type="ECO:0000313" key="11">
    <source>
        <dbReference type="Proteomes" id="UP000198703"/>
    </source>
</evidence>
<feature type="transmembrane region" description="Helical" evidence="7">
    <location>
        <begin position="453"/>
        <end position="478"/>
    </location>
</feature>
<accession>A0A1H4BER3</accession>
<evidence type="ECO:0000256" key="5">
    <source>
        <dbReference type="ARBA" id="ARBA00023136"/>
    </source>
</evidence>
<dbReference type="Proteomes" id="UP000198703">
    <property type="component" value="Unassembled WGS sequence"/>
</dbReference>
<evidence type="ECO:0000256" key="2">
    <source>
        <dbReference type="ARBA" id="ARBA00022475"/>
    </source>
</evidence>
<feature type="compositionally biased region" description="Low complexity" evidence="6">
    <location>
        <begin position="701"/>
        <end position="718"/>
    </location>
</feature>
<keyword evidence="2" id="KW-1003">Cell membrane</keyword>
<dbReference type="STRING" id="89524.SAMN05444370_105168"/>
<feature type="region of interest" description="Disordered" evidence="6">
    <location>
        <begin position="697"/>
        <end position="806"/>
    </location>
</feature>
<feature type="transmembrane region" description="Helical" evidence="7">
    <location>
        <begin position="541"/>
        <end position="557"/>
    </location>
</feature>
<feature type="transmembrane region" description="Helical" evidence="7">
    <location>
        <begin position="52"/>
        <end position="70"/>
    </location>
</feature>
<proteinExistence type="predicted"/>
<dbReference type="InterPro" id="IPR004477">
    <property type="entry name" value="ComEC_N"/>
</dbReference>
<dbReference type="GO" id="GO:0005886">
    <property type="term" value="C:plasma membrane"/>
    <property type="evidence" value="ECO:0007669"/>
    <property type="project" value="UniProtKB-SubCell"/>
</dbReference>
<evidence type="ECO:0000256" key="7">
    <source>
        <dbReference type="SAM" id="Phobius"/>
    </source>
</evidence>
<keyword evidence="5 7" id="KW-0472">Membrane</keyword>
<feature type="transmembrane region" description="Helical" evidence="7">
    <location>
        <begin position="276"/>
        <end position="301"/>
    </location>
</feature>
<dbReference type="AlphaFoldDB" id="A0A1H4BER3"/>
<feature type="transmembrane region" description="Helical" evidence="7">
    <location>
        <begin position="384"/>
        <end position="403"/>
    </location>
</feature>
<feature type="transmembrane region" description="Helical" evidence="7">
    <location>
        <begin position="361"/>
        <end position="378"/>
    </location>
</feature>
<dbReference type="InterPro" id="IPR052159">
    <property type="entry name" value="Competence_DNA_uptake"/>
</dbReference>
<dbReference type="RefSeq" id="WP_175478852.1">
    <property type="nucleotide sequence ID" value="NZ_FNQM01000005.1"/>
</dbReference>
<gene>
    <name evidence="10" type="ORF">SAMN05444370_105168</name>
</gene>
<comment type="subcellular location">
    <subcellularLocation>
        <location evidence="1">Cell membrane</location>
        <topology evidence="1">Multi-pass membrane protein</topology>
    </subcellularLocation>
</comment>
<evidence type="ECO:0000256" key="4">
    <source>
        <dbReference type="ARBA" id="ARBA00022989"/>
    </source>
</evidence>
<evidence type="ECO:0000256" key="1">
    <source>
        <dbReference type="ARBA" id="ARBA00004651"/>
    </source>
</evidence>
<protein>
    <submittedName>
        <fullName evidence="10">Competence protein ComEC</fullName>
    </submittedName>
</protein>
<keyword evidence="11" id="KW-1185">Reference proteome</keyword>